<sequence>TGNKTNWSRALKSHHQAVYKDYKLHKTSLIATKADFKLLSVLCLANQYYA</sequence>
<feature type="non-terminal residue" evidence="1">
    <location>
        <position position="50"/>
    </location>
</feature>
<accession>A0A8J4WPX7</accession>
<name>A0A8J4WPX7_CLAMG</name>
<feature type="non-terminal residue" evidence="1">
    <location>
        <position position="1"/>
    </location>
</feature>
<dbReference type="Proteomes" id="UP000727407">
    <property type="component" value="Unassembled WGS sequence"/>
</dbReference>
<proteinExistence type="predicted"/>
<organism evidence="1 2">
    <name type="scientific">Clarias magur</name>
    <name type="common">Asian catfish</name>
    <name type="synonym">Macropteronotus magur</name>
    <dbReference type="NCBI Taxonomy" id="1594786"/>
    <lineage>
        <taxon>Eukaryota</taxon>
        <taxon>Metazoa</taxon>
        <taxon>Chordata</taxon>
        <taxon>Craniata</taxon>
        <taxon>Vertebrata</taxon>
        <taxon>Euteleostomi</taxon>
        <taxon>Actinopterygii</taxon>
        <taxon>Neopterygii</taxon>
        <taxon>Teleostei</taxon>
        <taxon>Ostariophysi</taxon>
        <taxon>Siluriformes</taxon>
        <taxon>Clariidae</taxon>
        <taxon>Clarias</taxon>
    </lineage>
</organism>
<evidence type="ECO:0000313" key="2">
    <source>
        <dbReference type="Proteomes" id="UP000727407"/>
    </source>
</evidence>
<reference evidence="1" key="1">
    <citation type="submission" date="2020-07" db="EMBL/GenBank/DDBJ databases">
        <title>Clarias magur genome sequencing, assembly and annotation.</title>
        <authorList>
            <person name="Kushwaha B."/>
            <person name="Kumar R."/>
            <person name="Das P."/>
            <person name="Joshi C.G."/>
            <person name="Kumar D."/>
            <person name="Nagpure N.S."/>
            <person name="Pandey M."/>
            <person name="Agarwal S."/>
            <person name="Srivastava S."/>
            <person name="Singh M."/>
            <person name="Sahoo L."/>
            <person name="Jayasankar P."/>
            <person name="Meher P.K."/>
            <person name="Koringa P.G."/>
            <person name="Iquebal M.A."/>
            <person name="Das S.P."/>
            <person name="Bit A."/>
            <person name="Patnaik S."/>
            <person name="Patel N."/>
            <person name="Shah T.M."/>
            <person name="Hinsu A."/>
            <person name="Jena J.K."/>
        </authorList>
    </citation>
    <scope>NUCLEOTIDE SEQUENCE</scope>
    <source>
        <strain evidence="1">CIFAMagur01</strain>
        <tissue evidence="1">Testis</tissue>
    </source>
</reference>
<evidence type="ECO:0000313" key="1">
    <source>
        <dbReference type="EMBL" id="KAF5886474.1"/>
    </source>
</evidence>
<dbReference type="AlphaFoldDB" id="A0A8J4WPX7"/>
<gene>
    <name evidence="1" type="primary">Znf445</name>
    <name evidence="1" type="ORF">DAT39_022510</name>
</gene>
<comment type="caution">
    <text evidence="1">The sequence shown here is derived from an EMBL/GenBank/DDBJ whole genome shotgun (WGS) entry which is preliminary data.</text>
</comment>
<dbReference type="EMBL" id="QNUK01001176">
    <property type="protein sequence ID" value="KAF5886474.1"/>
    <property type="molecule type" value="Genomic_DNA"/>
</dbReference>
<protein>
    <submittedName>
        <fullName evidence="1">Zinc finger protein</fullName>
    </submittedName>
</protein>
<keyword evidence="2" id="KW-1185">Reference proteome</keyword>